<organism evidence="1 2">
    <name type="scientific">Rhodovibrio sodomensis</name>
    <dbReference type="NCBI Taxonomy" id="1088"/>
    <lineage>
        <taxon>Bacteria</taxon>
        <taxon>Pseudomonadati</taxon>
        <taxon>Pseudomonadota</taxon>
        <taxon>Alphaproteobacteria</taxon>
        <taxon>Rhodospirillales</taxon>
        <taxon>Rhodovibrionaceae</taxon>
        <taxon>Rhodovibrio</taxon>
    </lineage>
</organism>
<evidence type="ECO:0000313" key="2">
    <source>
        <dbReference type="Proteomes" id="UP001296873"/>
    </source>
</evidence>
<accession>A0ABS1D7M3</accession>
<keyword evidence="2" id="KW-1185">Reference proteome</keyword>
<comment type="caution">
    <text evidence="1">The sequence shown here is derived from an EMBL/GenBank/DDBJ whole genome shotgun (WGS) entry which is preliminary data.</text>
</comment>
<dbReference type="RefSeq" id="WP_200338410.1">
    <property type="nucleotide sequence ID" value="NZ_NRRL01000001.1"/>
</dbReference>
<proteinExistence type="predicted"/>
<protein>
    <submittedName>
        <fullName evidence="1">Uncharacterized protein</fullName>
    </submittedName>
</protein>
<evidence type="ECO:0000313" key="1">
    <source>
        <dbReference type="EMBL" id="MBK1666429.1"/>
    </source>
</evidence>
<dbReference type="Proteomes" id="UP001296873">
    <property type="component" value="Unassembled WGS sequence"/>
</dbReference>
<reference evidence="1 2" key="1">
    <citation type="journal article" date="2020" name="Microorganisms">
        <title>Osmotic Adaptation and Compatible Solute Biosynthesis of Phototrophic Bacteria as Revealed from Genome Analyses.</title>
        <authorList>
            <person name="Imhoff J.F."/>
            <person name="Rahn T."/>
            <person name="Kunzel S."/>
            <person name="Keller A."/>
            <person name="Neulinger S.C."/>
        </authorList>
    </citation>
    <scope>NUCLEOTIDE SEQUENCE [LARGE SCALE GENOMIC DNA]</scope>
    <source>
        <strain evidence="1 2">DSM 9895</strain>
    </source>
</reference>
<sequence length="72" mass="8072">MIDAEFTDWRKTFEQLCASAQIPVPSVSAMEHMWDDGLEPEEAAQAGRVALYDRRITPKTDARSLSGYQPAD</sequence>
<name>A0ABS1D7M3_9PROT</name>
<dbReference type="EMBL" id="NRRL01000001">
    <property type="protein sequence ID" value="MBK1666429.1"/>
    <property type="molecule type" value="Genomic_DNA"/>
</dbReference>
<gene>
    <name evidence="1" type="ORF">CKO28_00045</name>
</gene>